<dbReference type="InterPro" id="IPR016024">
    <property type="entry name" value="ARM-type_fold"/>
</dbReference>
<dbReference type="Proteomes" id="UP000541444">
    <property type="component" value="Unassembled WGS sequence"/>
</dbReference>
<evidence type="ECO:0000313" key="2">
    <source>
        <dbReference type="EMBL" id="KAF6159448.1"/>
    </source>
</evidence>
<accession>A0A7J7MXM1</accession>
<dbReference type="AlphaFoldDB" id="A0A7J7MXM1"/>
<evidence type="ECO:0000313" key="3">
    <source>
        <dbReference type="Proteomes" id="UP000541444"/>
    </source>
</evidence>
<dbReference type="PANTHER" id="PTHR46456:SF1">
    <property type="entry name" value="DNA REPAIR PROTEIN RAD51 HOMOLOG 2"/>
    <property type="match status" value="1"/>
</dbReference>
<dbReference type="OrthoDB" id="5957327at2759"/>
<dbReference type="GO" id="GO:0003697">
    <property type="term" value="F:single-stranded DNA binding"/>
    <property type="evidence" value="ECO:0007669"/>
    <property type="project" value="TreeGrafter"/>
</dbReference>
<proteinExistence type="predicted"/>
<dbReference type="GO" id="GO:0005657">
    <property type="term" value="C:replication fork"/>
    <property type="evidence" value="ECO:0007669"/>
    <property type="project" value="TreeGrafter"/>
</dbReference>
<dbReference type="SUPFAM" id="SSF48371">
    <property type="entry name" value="ARM repeat"/>
    <property type="match status" value="1"/>
</dbReference>
<keyword evidence="3" id="KW-1185">Reference proteome</keyword>
<dbReference type="GO" id="GO:0033063">
    <property type="term" value="C:Rad51B-Rad51C-Rad51D-XRCC2 complex"/>
    <property type="evidence" value="ECO:0007669"/>
    <property type="project" value="InterPro"/>
</dbReference>
<name>A0A7J7MXM1_9MAGN</name>
<feature type="region of interest" description="Disordered" evidence="1">
    <location>
        <begin position="205"/>
        <end position="258"/>
    </location>
</feature>
<dbReference type="GO" id="GO:0008094">
    <property type="term" value="F:ATP-dependent activity, acting on DNA"/>
    <property type="evidence" value="ECO:0007669"/>
    <property type="project" value="TreeGrafter"/>
</dbReference>
<comment type="caution">
    <text evidence="2">The sequence shown here is derived from an EMBL/GenBank/DDBJ whole genome shotgun (WGS) entry which is preliminary data.</text>
</comment>
<dbReference type="GO" id="GO:0003690">
    <property type="term" value="F:double-stranded DNA binding"/>
    <property type="evidence" value="ECO:0007669"/>
    <property type="project" value="TreeGrafter"/>
</dbReference>
<protein>
    <submittedName>
        <fullName evidence="2">Uncharacterized protein</fullName>
    </submittedName>
</protein>
<feature type="compositionally biased region" description="Acidic residues" evidence="1">
    <location>
        <begin position="209"/>
        <end position="251"/>
    </location>
</feature>
<dbReference type="InterPro" id="IPR030548">
    <property type="entry name" value="RAD51B"/>
</dbReference>
<dbReference type="PANTHER" id="PTHR46456">
    <property type="entry name" value="DNA REPAIR PROTEIN RAD51 HOMOLOG 2"/>
    <property type="match status" value="1"/>
</dbReference>
<organism evidence="2 3">
    <name type="scientific">Kingdonia uniflora</name>
    <dbReference type="NCBI Taxonomy" id="39325"/>
    <lineage>
        <taxon>Eukaryota</taxon>
        <taxon>Viridiplantae</taxon>
        <taxon>Streptophyta</taxon>
        <taxon>Embryophyta</taxon>
        <taxon>Tracheophyta</taxon>
        <taxon>Spermatophyta</taxon>
        <taxon>Magnoliopsida</taxon>
        <taxon>Ranunculales</taxon>
        <taxon>Circaeasteraceae</taxon>
        <taxon>Kingdonia</taxon>
    </lineage>
</organism>
<evidence type="ECO:0000256" key="1">
    <source>
        <dbReference type="SAM" id="MobiDB-lite"/>
    </source>
</evidence>
<dbReference type="EMBL" id="JACGCM010001193">
    <property type="protein sequence ID" value="KAF6159448.1"/>
    <property type="molecule type" value="Genomic_DNA"/>
</dbReference>
<dbReference type="GO" id="GO:0000724">
    <property type="term" value="P:double-strand break repair via homologous recombination"/>
    <property type="evidence" value="ECO:0007669"/>
    <property type="project" value="InterPro"/>
</dbReference>
<dbReference type="GO" id="GO:0000400">
    <property type="term" value="F:four-way junction DNA binding"/>
    <property type="evidence" value="ECO:0007669"/>
    <property type="project" value="TreeGrafter"/>
</dbReference>
<reference evidence="2 3" key="1">
    <citation type="journal article" date="2020" name="IScience">
        <title>Genome Sequencing of the Endangered Kingdonia uniflora (Circaeasteraceae, Ranunculales) Reveals Potential Mechanisms of Evolutionary Specialization.</title>
        <authorList>
            <person name="Sun Y."/>
            <person name="Deng T."/>
            <person name="Zhang A."/>
            <person name="Moore M.J."/>
            <person name="Landis J.B."/>
            <person name="Lin N."/>
            <person name="Zhang H."/>
            <person name="Zhang X."/>
            <person name="Huang J."/>
            <person name="Zhang X."/>
            <person name="Sun H."/>
            <person name="Wang H."/>
        </authorList>
    </citation>
    <scope>NUCLEOTIDE SEQUENCE [LARGE SCALE GENOMIC DNA]</scope>
    <source>
        <strain evidence="2">TB1705</strain>
        <tissue evidence="2">Leaf</tissue>
    </source>
</reference>
<gene>
    <name evidence="2" type="ORF">GIB67_032219</name>
</gene>
<sequence length="258" mass="28759">MIFIQGMFLPFTVSREYERDVKAPGQHSLGWHISFIKSLAEFSRISIVVTNQLRSEDCDEAVEYSVKGTGETIDFALVIWEFMTRAIYIKDWDVDLPFATLIRWICEHHGISVPSHHLQAPIGPVITEETFQAYLDAIDECDDGALDALVNFPLVEGGTSLPHMGTSYAELPSSYTPRMHCSSLVCALQFLSTKMDTSLKELVTGLYGDDQDNNEEREEKTEDGDDDDDDETDEDIDSDDDDDDTHDDDDGTGGGGSV</sequence>